<dbReference type="RefSeq" id="WP_176735594.1">
    <property type="nucleotide sequence ID" value="NZ_FODD01000020.1"/>
</dbReference>
<dbReference type="InterPro" id="IPR009057">
    <property type="entry name" value="Homeodomain-like_sf"/>
</dbReference>
<evidence type="ECO:0000256" key="4">
    <source>
        <dbReference type="PROSITE-ProRule" id="PRU00335"/>
    </source>
</evidence>
<dbReference type="GO" id="GO:0003700">
    <property type="term" value="F:DNA-binding transcription factor activity"/>
    <property type="evidence" value="ECO:0007669"/>
    <property type="project" value="TreeGrafter"/>
</dbReference>
<dbReference type="PANTHER" id="PTHR30055">
    <property type="entry name" value="HTH-TYPE TRANSCRIPTIONAL REGULATOR RUTR"/>
    <property type="match status" value="1"/>
</dbReference>
<dbReference type="InterPro" id="IPR050109">
    <property type="entry name" value="HTH-type_TetR-like_transc_reg"/>
</dbReference>
<dbReference type="PANTHER" id="PTHR30055:SF234">
    <property type="entry name" value="HTH-TYPE TRANSCRIPTIONAL REGULATOR BETI"/>
    <property type="match status" value="1"/>
</dbReference>
<keyword evidence="3" id="KW-0804">Transcription</keyword>
<name>A0A1H8MUS5_9ACTN</name>
<dbReference type="SUPFAM" id="SSF46689">
    <property type="entry name" value="Homeodomain-like"/>
    <property type="match status" value="1"/>
</dbReference>
<evidence type="ECO:0000259" key="5">
    <source>
        <dbReference type="PROSITE" id="PS50977"/>
    </source>
</evidence>
<organism evidence="6 7">
    <name type="scientific">Actinacidiphila rubida</name>
    <dbReference type="NCBI Taxonomy" id="310780"/>
    <lineage>
        <taxon>Bacteria</taxon>
        <taxon>Bacillati</taxon>
        <taxon>Actinomycetota</taxon>
        <taxon>Actinomycetes</taxon>
        <taxon>Kitasatosporales</taxon>
        <taxon>Streptomycetaceae</taxon>
        <taxon>Actinacidiphila</taxon>
    </lineage>
</organism>
<keyword evidence="1" id="KW-0805">Transcription regulation</keyword>
<dbReference type="STRING" id="310780.SAMN05216267_10202"/>
<keyword evidence="7" id="KW-1185">Reference proteome</keyword>
<evidence type="ECO:0000313" key="6">
    <source>
        <dbReference type="EMBL" id="SEO21020.1"/>
    </source>
</evidence>
<dbReference type="Gene3D" id="1.10.10.60">
    <property type="entry name" value="Homeodomain-like"/>
    <property type="match status" value="1"/>
</dbReference>
<feature type="DNA-binding region" description="H-T-H motif" evidence="4">
    <location>
        <begin position="41"/>
        <end position="60"/>
    </location>
</feature>
<dbReference type="PROSITE" id="PS50977">
    <property type="entry name" value="HTH_TETR_2"/>
    <property type="match status" value="1"/>
</dbReference>
<dbReference type="Gene3D" id="1.10.357.10">
    <property type="entry name" value="Tetracycline Repressor, domain 2"/>
    <property type="match status" value="1"/>
</dbReference>
<evidence type="ECO:0000313" key="7">
    <source>
        <dbReference type="Proteomes" id="UP000181951"/>
    </source>
</evidence>
<proteinExistence type="predicted"/>
<gene>
    <name evidence="6" type="ORF">SAMN05216267_10202</name>
</gene>
<dbReference type="Pfam" id="PF00440">
    <property type="entry name" value="TetR_N"/>
    <property type="match status" value="1"/>
</dbReference>
<keyword evidence="2 4" id="KW-0238">DNA-binding</keyword>
<evidence type="ECO:0000256" key="1">
    <source>
        <dbReference type="ARBA" id="ARBA00023015"/>
    </source>
</evidence>
<dbReference type="GO" id="GO:0000976">
    <property type="term" value="F:transcription cis-regulatory region binding"/>
    <property type="evidence" value="ECO:0007669"/>
    <property type="project" value="TreeGrafter"/>
</dbReference>
<sequence length="211" mass="23038">MRPVTRRQADHHAARSAATRAQVMAALERLLDAGENYSEISVQRILEEAGVSRATFYAHFPGKSDVLVQLSDDLRESVLALARQWDPAGEGAGAERFARYFEDVLAIHRAHQGVLTAVREAAAYDAAVSDFYTADLEGFDETVLRTLRSEQAAGSTPADLDAVAASRVIVWGGAQAIAHHIRVDDGRGDAAFARELARIWWHGAYRRPAGD</sequence>
<dbReference type="Proteomes" id="UP000181951">
    <property type="component" value="Unassembled WGS sequence"/>
</dbReference>
<dbReference type="AlphaFoldDB" id="A0A1H8MUS5"/>
<dbReference type="SUPFAM" id="SSF48498">
    <property type="entry name" value="Tetracyclin repressor-like, C-terminal domain"/>
    <property type="match status" value="1"/>
</dbReference>
<evidence type="ECO:0000256" key="2">
    <source>
        <dbReference type="ARBA" id="ARBA00023125"/>
    </source>
</evidence>
<protein>
    <submittedName>
        <fullName evidence="6">Transcriptional regulator, TetR family</fullName>
    </submittedName>
</protein>
<reference evidence="6 7" key="1">
    <citation type="submission" date="2016-10" db="EMBL/GenBank/DDBJ databases">
        <authorList>
            <person name="de Groot N.N."/>
        </authorList>
    </citation>
    <scope>NUCLEOTIDE SEQUENCE [LARGE SCALE GENOMIC DNA]</scope>
    <source>
        <strain evidence="6 7">CGMCC 4.2026</strain>
    </source>
</reference>
<dbReference type="EMBL" id="FODD01000020">
    <property type="protein sequence ID" value="SEO21020.1"/>
    <property type="molecule type" value="Genomic_DNA"/>
</dbReference>
<dbReference type="InterPro" id="IPR001647">
    <property type="entry name" value="HTH_TetR"/>
</dbReference>
<evidence type="ECO:0000256" key="3">
    <source>
        <dbReference type="ARBA" id="ARBA00023163"/>
    </source>
</evidence>
<feature type="domain" description="HTH tetR-type" evidence="5">
    <location>
        <begin position="17"/>
        <end position="78"/>
    </location>
</feature>
<dbReference type="InterPro" id="IPR036271">
    <property type="entry name" value="Tet_transcr_reg_TetR-rel_C_sf"/>
</dbReference>
<accession>A0A1H8MUS5</accession>